<dbReference type="InterPro" id="IPR003314">
    <property type="entry name" value="Mu-type_HTH"/>
</dbReference>
<accession>A0A0C3RZ47</accession>
<dbReference type="HOGENOM" id="CLU_017400_0_0_1"/>
<feature type="non-terminal residue" evidence="3">
    <location>
        <position position="1"/>
    </location>
</feature>
<gene>
    <name evidence="3" type="ORF">PHLGIDRAFT_70889</name>
</gene>
<dbReference type="EMBL" id="KN840495">
    <property type="protein sequence ID" value="KIP07561.1"/>
    <property type="molecule type" value="Genomic_DNA"/>
</dbReference>
<evidence type="ECO:0000313" key="3">
    <source>
        <dbReference type="EMBL" id="KIP07561.1"/>
    </source>
</evidence>
<feature type="compositionally biased region" description="Low complexity" evidence="1">
    <location>
        <begin position="589"/>
        <end position="621"/>
    </location>
</feature>
<dbReference type="AlphaFoldDB" id="A0A0C3RZ47"/>
<feature type="region of interest" description="Disordered" evidence="1">
    <location>
        <begin position="220"/>
        <end position="240"/>
    </location>
</feature>
<evidence type="ECO:0000256" key="1">
    <source>
        <dbReference type="SAM" id="MobiDB-lite"/>
    </source>
</evidence>
<protein>
    <recommendedName>
        <fullName evidence="2">HTH Mu-type domain-containing protein</fullName>
    </recommendedName>
</protein>
<keyword evidence="4" id="KW-1185">Reference proteome</keyword>
<feature type="region of interest" description="Disordered" evidence="1">
    <location>
        <begin position="717"/>
        <end position="740"/>
    </location>
</feature>
<reference evidence="3 4" key="1">
    <citation type="journal article" date="2014" name="PLoS Genet.">
        <title>Analysis of the Phlebiopsis gigantea genome, transcriptome and secretome provides insight into its pioneer colonization strategies of wood.</title>
        <authorList>
            <person name="Hori C."/>
            <person name="Ishida T."/>
            <person name="Igarashi K."/>
            <person name="Samejima M."/>
            <person name="Suzuki H."/>
            <person name="Master E."/>
            <person name="Ferreira P."/>
            <person name="Ruiz-Duenas F.J."/>
            <person name="Held B."/>
            <person name="Canessa P."/>
            <person name="Larrondo L.F."/>
            <person name="Schmoll M."/>
            <person name="Druzhinina I.S."/>
            <person name="Kubicek C.P."/>
            <person name="Gaskell J.A."/>
            <person name="Kersten P."/>
            <person name="St John F."/>
            <person name="Glasner J."/>
            <person name="Sabat G."/>
            <person name="Splinter BonDurant S."/>
            <person name="Syed K."/>
            <person name="Yadav J."/>
            <person name="Mgbeahuruike A.C."/>
            <person name="Kovalchuk A."/>
            <person name="Asiegbu F.O."/>
            <person name="Lackner G."/>
            <person name="Hoffmeister D."/>
            <person name="Rencoret J."/>
            <person name="Gutierrez A."/>
            <person name="Sun H."/>
            <person name="Lindquist E."/>
            <person name="Barry K."/>
            <person name="Riley R."/>
            <person name="Grigoriev I.V."/>
            <person name="Henrissat B."/>
            <person name="Kues U."/>
            <person name="Berka R.M."/>
            <person name="Martinez A.T."/>
            <person name="Covert S.F."/>
            <person name="Blanchette R.A."/>
            <person name="Cullen D."/>
        </authorList>
    </citation>
    <scope>NUCLEOTIDE SEQUENCE [LARGE SCALE GENOMIC DNA]</scope>
    <source>
        <strain evidence="3 4">11061_1 CR5-6</strain>
    </source>
</reference>
<dbReference type="Proteomes" id="UP000053257">
    <property type="component" value="Unassembled WGS sequence"/>
</dbReference>
<sequence>LYDSLPQDAQQSLVHQTLTPLIKSIPHRKRKRILATALRLRQRHAACPQLDLRSKRQEINTMLKELSKDTKRSYVMDSSNRIELLDEIVASLASWMNDIWAVVYEHNVEFAQAHNCLLFVCATLERLDTIRMGCKCALNTMYVPVTLRNKAGEVIKKFETNGALRIRDITLFIWRDMFLSMLAYGDRRHRDLVPKMLGDIEEILSCDALIQMLYTQSKGMKPPSMVGDESDWEDTSDSGESIIPDSNEFSDSEESVYEAAPAAVTFDLPHLKHWPVAVQQSLPRLRRYVQTNLLSAFETTPSRALYDDLLDMSRGHLRQRLLESLYVMSTTSSDTFAVALDVYSSEHRIEPVLDLLNGHSHLLRSRDYAALQTATVFISRHGHAQRALDILEAELLDTARATRHALLQSFSQMETQANRDEITQIVKMRSGAPGRRARVEAWVDAASTPGADQPNPMMFAAMVMGIGPMPGLSSDDDPYTYLDLDPDDPDLEDLRAEYRPDLKKRFESWVDNGVVNLENGSASLLSVYRKIIDMLPFLRASDVAEEMISRIQDRASKQFVCDGLDALLAFVKVQRRKWRQEQKRIEANAAAARGGANSSAAASSSQSQPSTFSNPFSTFPGAGSSDLGTTAGPIPRKDSLGSPPLEPVPAHRPQAAPEGPQPPQLVVTAPGPSISVVGPPALPTGLASDVDAILGGPVLPPNVIPPMSLLNFFLGITQPPTPGEAAQAPPPGGSSVEDVD</sequence>
<dbReference type="PROSITE" id="PS51702">
    <property type="entry name" value="HTH_MU"/>
    <property type="match status" value="1"/>
</dbReference>
<dbReference type="OrthoDB" id="2742205at2759"/>
<feature type="domain" description="HTH Mu-type" evidence="2">
    <location>
        <begin position="1"/>
        <end position="21"/>
    </location>
</feature>
<organism evidence="3 4">
    <name type="scientific">Phlebiopsis gigantea (strain 11061_1 CR5-6)</name>
    <name type="common">White-rot fungus</name>
    <name type="synonym">Peniophora gigantea</name>
    <dbReference type="NCBI Taxonomy" id="745531"/>
    <lineage>
        <taxon>Eukaryota</taxon>
        <taxon>Fungi</taxon>
        <taxon>Dikarya</taxon>
        <taxon>Basidiomycota</taxon>
        <taxon>Agaricomycotina</taxon>
        <taxon>Agaricomycetes</taxon>
        <taxon>Polyporales</taxon>
        <taxon>Phanerochaetaceae</taxon>
        <taxon>Phlebiopsis</taxon>
    </lineage>
</organism>
<evidence type="ECO:0000259" key="2">
    <source>
        <dbReference type="PROSITE" id="PS51702"/>
    </source>
</evidence>
<dbReference type="GO" id="GO:0003677">
    <property type="term" value="F:DNA binding"/>
    <property type="evidence" value="ECO:0007669"/>
    <property type="project" value="InterPro"/>
</dbReference>
<feature type="region of interest" description="Disordered" evidence="1">
    <location>
        <begin position="589"/>
        <end position="672"/>
    </location>
</feature>
<evidence type="ECO:0000313" key="4">
    <source>
        <dbReference type="Proteomes" id="UP000053257"/>
    </source>
</evidence>
<feature type="compositionally biased region" description="Acidic residues" evidence="1">
    <location>
        <begin position="228"/>
        <end position="237"/>
    </location>
</feature>
<name>A0A0C3RZ47_PHLG1</name>
<dbReference type="STRING" id="745531.A0A0C3RZ47"/>
<proteinExistence type="predicted"/>